<name>A0AB34IJB1_PRYPA</name>
<dbReference type="PANTHER" id="PTHR46759:SF1">
    <property type="entry name" value="LEUCINE-RICH REPEAT-CONTAINING PROTEIN 72"/>
    <property type="match status" value="1"/>
</dbReference>
<sequence length="614" mass="67648">MPALDPAEILPKGVNATFRRSLSELYAGGRGVDSIDEEAMQRFPNLEVVWLNDNRLKKLKGLGQNFRIKELYLHNNALSTISNPSCCLPQLRHLEVLQLAGNQLQDLKAAMVVLGNLPFLKRLNLTGNPLTQELNYRATTLFHCKGLELLDSSPVTPAERDAVVQLFNAKKIEKKLAFGKAMYPWDKLPSLPRGARSALEADLHRAVQATVHRREIQEREAEATAFREAMRPSFSISSFPPDQLLSVGEQRTHFEFFAAGRTPELRVRASELHLLPLVTKAIEMVAGGASSELFVTFNAMEVLPQPLCSRRLQLDQAINASNRSQPADLRFDTSIFASHRAVAYERISELVAMDSTSAMQLSVELCEGGGRVVGRGYFSIAPLLKERVERTMSGDVLILAVAGAGLPRRTQLGSLKVEVHSDWNVVNAASDYLRRRRRQFEQPLPSLDGKLFFDEVQIMEAAKTMGAQVTAADVKQLMDVACSQEGKDAGISEATLRGALATLESKHYAAAQAATARGDTSAAHEAAQAALRLNVSGGPDSRTITLPVKPSTSKRCNHKDTFSTFRYSRSQPEPLAPQPSQTASIKLDKAKYSAYLKEKAQLSKVFCERLTLTI</sequence>
<dbReference type="SUPFAM" id="SSF52058">
    <property type="entry name" value="L domain-like"/>
    <property type="match status" value="1"/>
</dbReference>
<evidence type="ECO:0000313" key="2">
    <source>
        <dbReference type="Proteomes" id="UP001515480"/>
    </source>
</evidence>
<organism evidence="1 2">
    <name type="scientific">Prymnesium parvum</name>
    <name type="common">Toxic golden alga</name>
    <dbReference type="NCBI Taxonomy" id="97485"/>
    <lineage>
        <taxon>Eukaryota</taxon>
        <taxon>Haptista</taxon>
        <taxon>Haptophyta</taxon>
        <taxon>Prymnesiophyceae</taxon>
        <taxon>Prymnesiales</taxon>
        <taxon>Prymnesiaceae</taxon>
        <taxon>Prymnesium</taxon>
    </lineage>
</organism>
<keyword evidence="2" id="KW-1185">Reference proteome</keyword>
<proteinExistence type="predicted"/>
<dbReference type="Proteomes" id="UP001515480">
    <property type="component" value="Unassembled WGS sequence"/>
</dbReference>
<dbReference type="Gene3D" id="3.80.10.10">
    <property type="entry name" value="Ribonuclease Inhibitor"/>
    <property type="match status" value="1"/>
</dbReference>
<dbReference type="PANTHER" id="PTHR46759">
    <property type="entry name" value="LEUCINE-RICH REPEAT-CONTAINING PROTEIN 72"/>
    <property type="match status" value="1"/>
</dbReference>
<dbReference type="AlphaFoldDB" id="A0AB34IJB1"/>
<reference evidence="1 2" key="1">
    <citation type="journal article" date="2024" name="Science">
        <title>Giant polyketide synthase enzymes in the biosynthesis of giant marine polyether toxins.</title>
        <authorList>
            <person name="Fallon T.R."/>
            <person name="Shende V.V."/>
            <person name="Wierzbicki I.H."/>
            <person name="Pendleton A.L."/>
            <person name="Watervoot N.F."/>
            <person name="Auber R.P."/>
            <person name="Gonzalez D.J."/>
            <person name="Wisecaver J.H."/>
            <person name="Moore B.S."/>
        </authorList>
    </citation>
    <scope>NUCLEOTIDE SEQUENCE [LARGE SCALE GENOMIC DNA]</scope>
    <source>
        <strain evidence="1 2">12B1</strain>
    </source>
</reference>
<comment type="caution">
    <text evidence="1">The sequence shown here is derived from an EMBL/GenBank/DDBJ whole genome shotgun (WGS) entry which is preliminary data.</text>
</comment>
<dbReference type="InterPro" id="IPR032675">
    <property type="entry name" value="LRR_dom_sf"/>
</dbReference>
<protein>
    <submittedName>
        <fullName evidence="1">Uncharacterized protein</fullName>
    </submittedName>
</protein>
<gene>
    <name evidence="1" type="ORF">AB1Y20_012624</name>
</gene>
<dbReference type="EMBL" id="JBGBPQ010000024">
    <property type="protein sequence ID" value="KAL1499943.1"/>
    <property type="molecule type" value="Genomic_DNA"/>
</dbReference>
<evidence type="ECO:0000313" key="1">
    <source>
        <dbReference type="EMBL" id="KAL1499943.1"/>
    </source>
</evidence>
<dbReference type="InterPro" id="IPR042655">
    <property type="entry name" value="LRC72"/>
</dbReference>
<dbReference type="Pfam" id="PF14580">
    <property type="entry name" value="LRR_9"/>
    <property type="match status" value="1"/>
</dbReference>
<accession>A0AB34IJB1</accession>